<proteinExistence type="predicted"/>
<evidence type="ECO:0000313" key="3">
    <source>
        <dbReference type="EMBL" id="WOT06028.1"/>
    </source>
</evidence>
<dbReference type="SUPFAM" id="SSF141371">
    <property type="entry name" value="PilZ domain-like"/>
    <property type="match status" value="1"/>
</dbReference>
<dbReference type="EMBL" id="CP136522">
    <property type="protein sequence ID" value="WOT06028.1"/>
    <property type="molecule type" value="Genomic_DNA"/>
</dbReference>
<keyword evidence="4" id="KW-1185">Reference proteome</keyword>
<name>A0ABZ0K0S6_9GAMM</name>
<keyword evidence="1" id="KW-0973">c-di-GMP</keyword>
<dbReference type="Pfam" id="PF07238">
    <property type="entry name" value="PilZ"/>
    <property type="match status" value="1"/>
</dbReference>
<dbReference type="PIRSF" id="PIRSF028141">
    <property type="entry name" value="C-di-GMP_BP_PA4608"/>
    <property type="match status" value="1"/>
</dbReference>
<dbReference type="RefSeq" id="WP_310470294.1">
    <property type="nucleotide sequence ID" value="NZ_CP136522.1"/>
</dbReference>
<dbReference type="InterPro" id="IPR009875">
    <property type="entry name" value="PilZ_domain"/>
</dbReference>
<dbReference type="InterPro" id="IPR027021">
    <property type="entry name" value="C-di-GMP_BP_PA4608"/>
</dbReference>
<gene>
    <name evidence="3" type="ORF">RGE70_04235</name>
</gene>
<comment type="subunit">
    <text evidence="1">Monomer in both c-di-GMP-bound and free forms.</text>
</comment>
<dbReference type="Gene3D" id="2.40.10.220">
    <property type="entry name" value="predicted glycosyltransferase like domains"/>
    <property type="match status" value="1"/>
</dbReference>
<sequence length="122" mass="14006">MDDRRQFSRILFLNNAQLQCDDKTWQTTLLDISLNGALLELPLNFSPSSKQLLLSFSIADSDIVVHMETELVHQKDHLLGLACRHIDVESISNLRRLIELNLGDADILDRELALFIDMHNHE</sequence>
<organism evidence="3 4">
    <name type="scientific">Shewanella youngdeokensis</name>
    <dbReference type="NCBI Taxonomy" id="2999068"/>
    <lineage>
        <taxon>Bacteria</taxon>
        <taxon>Pseudomonadati</taxon>
        <taxon>Pseudomonadota</taxon>
        <taxon>Gammaproteobacteria</taxon>
        <taxon>Alteromonadales</taxon>
        <taxon>Shewanellaceae</taxon>
        <taxon>Shewanella</taxon>
    </lineage>
</organism>
<protein>
    <recommendedName>
        <fullName evidence="1">Cyclic diguanosine monophosphate-binding protein</fullName>
        <shortName evidence="1">c-di-GMP-binding protein</shortName>
    </recommendedName>
    <alternativeName>
        <fullName evidence="1">Pilz domain-containing protein</fullName>
    </alternativeName>
</protein>
<feature type="domain" description="PilZ" evidence="2">
    <location>
        <begin position="3"/>
        <end position="99"/>
    </location>
</feature>
<accession>A0ABZ0K0S6</accession>
<dbReference type="Proteomes" id="UP001529491">
    <property type="component" value="Chromosome"/>
</dbReference>
<evidence type="ECO:0000259" key="2">
    <source>
        <dbReference type="Pfam" id="PF07238"/>
    </source>
</evidence>
<comment type="function">
    <text evidence="1">Binds the second messenger bis-(3'-5') cyclic dimeric guanosine monophosphate (c-di-GMP). Can bind two c-di-GMP molecules per monomer. May play a role in bacterial second-messenger regulated processes. Binding to c-di-GMP induces a conformational change of the C- and N-termini resulting in the exposure of a highly negative surface on one side of the protein to a possible effector protein.</text>
</comment>
<evidence type="ECO:0000313" key="4">
    <source>
        <dbReference type="Proteomes" id="UP001529491"/>
    </source>
</evidence>
<evidence type="ECO:0000256" key="1">
    <source>
        <dbReference type="PIRNR" id="PIRNR028141"/>
    </source>
</evidence>
<reference evidence="3 4" key="1">
    <citation type="submission" date="2023-10" db="EMBL/GenBank/DDBJ databases">
        <title>Complete genome sequence of Shewanella sp. DAU334.</title>
        <authorList>
            <person name="Lee Y.-S."/>
            <person name="Jeong H.-R."/>
            <person name="Hwang E.-J."/>
            <person name="Choi Y.-L."/>
            <person name="Kim G.-D."/>
        </authorList>
    </citation>
    <scope>NUCLEOTIDE SEQUENCE [LARGE SCALE GENOMIC DNA]</scope>
    <source>
        <strain evidence="3 4">DAU334</strain>
    </source>
</reference>
<keyword evidence="1" id="KW-0547">Nucleotide-binding</keyword>